<dbReference type="Proteomes" id="UP000421283">
    <property type="component" value="Unassembled WGS sequence"/>
</dbReference>
<dbReference type="GO" id="GO:0008829">
    <property type="term" value="F:dCTP deaminase activity"/>
    <property type="evidence" value="ECO:0007669"/>
    <property type="project" value="UniProtKB-EC"/>
</dbReference>
<dbReference type="InterPro" id="IPR033704">
    <property type="entry name" value="dUTPase_trimeric"/>
</dbReference>
<sequence>MIIVSENLKALAEQKGIAPSTMLDEFSITLSLNKRIFRFDIPEGETITYGTTIPDKYKVVIDIEDDYVLKPGQAILACSEEKVKMPRGYMGFLQTKGSLARLFVSVHCCDGQIEPGFEGRITYEICNMGNMAVKLHPGVPVAQLFIFQVSSKTASYNGKYNNSMIPTISNQNKN</sequence>
<organism evidence="3 4">
    <name type="scientific">Segatella copri</name>
    <dbReference type="NCBI Taxonomy" id="165179"/>
    <lineage>
        <taxon>Bacteria</taxon>
        <taxon>Pseudomonadati</taxon>
        <taxon>Bacteroidota</taxon>
        <taxon>Bacteroidia</taxon>
        <taxon>Bacteroidales</taxon>
        <taxon>Prevotellaceae</taxon>
        <taxon>Segatella</taxon>
    </lineage>
</organism>
<reference evidence="4" key="1">
    <citation type="submission" date="2019-09" db="EMBL/GenBank/DDBJ databases">
        <title>Distinct polysaccharide growth profiles of human intestinal Prevotella copri isolates.</title>
        <authorList>
            <person name="Fehlner-Peach H."/>
            <person name="Magnabosco C."/>
            <person name="Raghavan V."/>
            <person name="Scher J.U."/>
            <person name="Tett A."/>
            <person name="Cox L.M."/>
            <person name="Gottsegen C."/>
            <person name="Watters A."/>
            <person name="Wiltshire- Gordon J.D."/>
            <person name="Segata N."/>
            <person name="Bonneau R."/>
            <person name="Littman D.R."/>
        </authorList>
    </citation>
    <scope>NUCLEOTIDE SEQUENCE [LARGE SCALE GENOMIC DNA]</scope>
    <source>
        <strain evidence="4">iAU3127</strain>
    </source>
</reference>
<dbReference type="EC" id="3.5.4.13" evidence="3"/>
<evidence type="ECO:0000256" key="1">
    <source>
        <dbReference type="ARBA" id="ARBA00022801"/>
    </source>
</evidence>
<dbReference type="GO" id="GO:0006229">
    <property type="term" value="P:dUTP biosynthetic process"/>
    <property type="evidence" value="ECO:0007669"/>
    <property type="project" value="InterPro"/>
</dbReference>
<dbReference type="SUPFAM" id="SSF51283">
    <property type="entry name" value="dUTPase-like"/>
    <property type="match status" value="1"/>
</dbReference>
<dbReference type="Pfam" id="PF22769">
    <property type="entry name" value="DCD"/>
    <property type="match status" value="1"/>
</dbReference>
<evidence type="ECO:0000256" key="2">
    <source>
        <dbReference type="ARBA" id="ARBA00023080"/>
    </source>
</evidence>
<accession>A0AA91A804</accession>
<comment type="caution">
    <text evidence="3">The sequence shown here is derived from an EMBL/GenBank/DDBJ whole genome shotgun (WGS) entry which is preliminary data.</text>
</comment>
<evidence type="ECO:0000313" key="3">
    <source>
        <dbReference type="EMBL" id="MQO92085.1"/>
    </source>
</evidence>
<keyword evidence="1 3" id="KW-0378">Hydrolase</keyword>
<dbReference type="NCBIfam" id="TIGR02274">
    <property type="entry name" value="dCTP_deam"/>
    <property type="match status" value="1"/>
</dbReference>
<dbReference type="InterPro" id="IPR036157">
    <property type="entry name" value="dUTPase-like_sf"/>
</dbReference>
<evidence type="ECO:0000313" key="4">
    <source>
        <dbReference type="Proteomes" id="UP000421283"/>
    </source>
</evidence>
<dbReference type="PANTHER" id="PTHR42680:SF3">
    <property type="entry name" value="DCTP DEAMINASE"/>
    <property type="match status" value="1"/>
</dbReference>
<protein>
    <submittedName>
        <fullName evidence="3">dCTP deaminase</fullName>
        <ecNumber evidence="3">3.5.4.13</ecNumber>
    </submittedName>
</protein>
<proteinExistence type="predicted"/>
<dbReference type="InterPro" id="IPR011962">
    <property type="entry name" value="dCTP_deaminase"/>
</dbReference>
<gene>
    <name evidence="3" type="primary">dcd</name>
    <name evidence="3" type="ORF">F7D31_05260</name>
</gene>
<dbReference type="PANTHER" id="PTHR42680">
    <property type="entry name" value="DCTP DEAMINASE"/>
    <property type="match status" value="1"/>
</dbReference>
<dbReference type="EMBL" id="VZAP01000062">
    <property type="protein sequence ID" value="MQO92085.1"/>
    <property type="molecule type" value="Genomic_DNA"/>
</dbReference>
<keyword evidence="2" id="KW-0546">Nucleotide metabolism</keyword>
<dbReference type="RefSeq" id="WP_153137849.1">
    <property type="nucleotide sequence ID" value="NZ_JAHOFA010000018.1"/>
</dbReference>
<name>A0AA91A804_9BACT</name>
<dbReference type="AlphaFoldDB" id="A0AA91A804"/>
<dbReference type="Gene3D" id="2.70.40.10">
    <property type="match status" value="1"/>
</dbReference>
<dbReference type="CDD" id="cd07557">
    <property type="entry name" value="trimeric_dUTPase"/>
    <property type="match status" value="1"/>
</dbReference>